<keyword evidence="2" id="KW-0408">Iron</keyword>
<dbReference type="CDD" id="cd11031">
    <property type="entry name" value="Cyp158A-like"/>
    <property type="match status" value="1"/>
</dbReference>
<name>A0ABN3SM09_9ACTN</name>
<keyword evidence="2" id="KW-0503">Monooxygenase</keyword>
<evidence type="ECO:0000313" key="4">
    <source>
        <dbReference type="Proteomes" id="UP001500994"/>
    </source>
</evidence>
<dbReference type="PANTHER" id="PTHR46696">
    <property type="entry name" value="P450, PUTATIVE (EUROFUNG)-RELATED"/>
    <property type="match status" value="1"/>
</dbReference>
<keyword evidence="2" id="KW-0560">Oxidoreductase</keyword>
<dbReference type="PANTHER" id="PTHR46696:SF1">
    <property type="entry name" value="CYTOCHROME P450 YJIB-RELATED"/>
    <property type="match status" value="1"/>
</dbReference>
<evidence type="ECO:0000256" key="2">
    <source>
        <dbReference type="RuleBase" id="RU000461"/>
    </source>
</evidence>
<dbReference type="EMBL" id="BAAARK010000024">
    <property type="protein sequence ID" value="GAA2679493.1"/>
    <property type="molecule type" value="Genomic_DNA"/>
</dbReference>
<evidence type="ECO:0000313" key="3">
    <source>
        <dbReference type="EMBL" id="GAA2679493.1"/>
    </source>
</evidence>
<dbReference type="InterPro" id="IPR036396">
    <property type="entry name" value="Cyt_P450_sf"/>
</dbReference>
<comment type="caution">
    <text evidence="3">The sequence shown here is derived from an EMBL/GenBank/DDBJ whole genome shotgun (WGS) entry which is preliminary data.</text>
</comment>
<evidence type="ECO:0000256" key="1">
    <source>
        <dbReference type="ARBA" id="ARBA00010617"/>
    </source>
</evidence>
<dbReference type="Proteomes" id="UP001500994">
    <property type="component" value="Unassembled WGS sequence"/>
</dbReference>
<sequence>MPGLSTNRAAITAELCTFPELTDAPGEEGAPVRRVTTPTGDQLWLVTSYALGRTVLSDPRLSRAAAVARGAPRLSDTAPAPSAMTSMDGPEHARIRRIVAGAFTTRCAEALRPLVERLTDELLDGLATQGPPADFVAHVAAPLPLAVLCRLLGIPDEDRDQFRSSVGVLFDITARPSAEKTRQRLMLVYYMTTLIERKRRCPDDSLMSTLIRTRDSEGALSEHELVNLGLALLMAGYETTVGQIGLTALALLTDHDHRRTLRSRSAWTPAAVDEYLRLVPATPLSFPRVALQDVPLGPVTVRAGEAAVVSLANANTDPTVFPDPVASLETRPPHLTFGHGAHRCLGAHLARLQVSTAIGRALGRFPELRLAAGDASVRWTRGLATRGLTRLIVTW</sequence>
<dbReference type="PRINTS" id="PR00385">
    <property type="entry name" value="P450"/>
</dbReference>
<reference evidence="3 4" key="1">
    <citation type="journal article" date="2019" name="Int. J. Syst. Evol. Microbiol.">
        <title>The Global Catalogue of Microorganisms (GCM) 10K type strain sequencing project: providing services to taxonomists for standard genome sequencing and annotation.</title>
        <authorList>
            <consortium name="The Broad Institute Genomics Platform"/>
            <consortium name="The Broad Institute Genome Sequencing Center for Infectious Disease"/>
            <person name="Wu L."/>
            <person name="Ma J."/>
        </authorList>
    </citation>
    <scope>NUCLEOTIDE SEQUENCE [LARGE SCALE GENOMIC DNA]</scope>
    <source>
        <strain evidence="3 4">JCM 16374</strain>
    </source>
</reference>
<keyword evidence="2" id="KW-0479">Metal-binding</keyword>
<dbReference type="Gene3D" id="1.10.630.10">
    <property type="entry name" value="Cytochrome P450"/>
    <property type="match status" value="1"/>
</dbReference>
<gene>
    <name evidence="3" type="ORF">GCM10009864_59650</name>
</gene>
<comment type="similarity">
    <text evidence="1 2">Belongs to the cytochrome P450 family.</text>
</comment>
<dbReference type="PROSITE" id="PS00086">
    <property type="entry name" value="CYTOCHROME_P450"/>
    <property type="match status" value="1"/>
</dbReference>
<keyword evidence="4" id="KW-1185">Reference proteome</keyword>
<dbReference type="Pfam" id="PF00067">
    <property type="entry name" value="p450"/>
    <property type="match status" value="1"/>
</dbReference>
<dbReference type="InterPro" id="IPR017972">
    <property type="entry name" value="Cyt_P450_CS"/>
</dbReference>
<dbReference type="InterPro" id="IPR001128">
    <property type="entry name" value="Cyt_P450"/>
</dbReference>
<accession>A0ABN3SM09</accession>
<protein>
    <submittedName>
        <fullName evidence="3">Cytochrome P450</fullName>
    </submittedName>
</protein>
<dbReference type="SUPFAM" id="SSF48264">
    <property type="entry name" value="Cytochrome P450"/>
    <property type="match status" value="1"/>
</dbReference>
<proteinExistence type="inferred from homology"/>
<dbReference type="InterPro" id="IPR002397">
    <property type="entry name" value="Cyt_P450_B"/>
</dbReference>
<dbReference type="PRINTS" id="PR00359">
    <property type="entry name" value="BP450"/>
</dbReference>
<dbReference type="RefSeq" id="WP_344581751.1">
    <property type="nucleotide sequence ID" value="NZ_BAAARK010000024.1"/>
</dbReference>
<organism evidence="3 4">
    <name type="scientific">Streptomyces lunalinharesii</name>
    <dbReference type="NCBI Taxonomy" id="333384"/>
    <lineage>
        <taxon>Bacteria</taxon>
        <taxon>Bacillati</taxon>
        <taxon>Actinomycetota</taxon>
        <taxon>Actinomycetes</taxon>
        <taxon>Kitasatosporales</taxon>
        <taxon>Streptomycetaceae</taxon>
        <taxon>Streptomyces</taxon>
    </lineage>
</organism>
<keyword evidence="2" id="KW-0349">Heme</keyword>